<accession>A0A0K9PQM4</accession>
<dbReference type="Proteomes" id="UP000036987">
    <property type="component" value="Unassembled WGS sequence"/>
</dbReference>
<organism evidence="1 2">
    <name type="scientific">Zostera marina</name>
    <name type="common">Eelgrass</name>
    <dbReference type="NCBI Taxonomy" id="29655"/>
    <lineage>
        <taxon>Eukaryota</taxon>
        <taxon>Viridiplantae</taxon>
        <taxon>Streptophyta</taxon>
        <taxon>Embryophyta</taxon>
        <taxon>Tracheophyta</taxon>
        <taxon>Spermatophyta</taxon>
        <taxon>Magnoliopsida</taxon>
        <taxon>Liliopsida</taxon>
        <taxon>Zosteraceae</taxon>
        <taxon>Zostera</taxon>
    </lineage>
</organism>
<evidence type="ECO:0000313" key="1">
    <source>
        <dbReference type="EMBL" id="KMZ71368.1"/>
    </source>
</evidence>
<dbReference type="EMBL" id="LFYR01000676">
    <property type="protein sequence ID" value="KMZ71368.1"/>
    <property type="molecule type" value="Genomic_DNA"/>
</dbReference>
<name>A0A0K9PQM4_ZOSMR</name>
<sequence>MRRWKRFRENLITAGQPLVID</sequence>
<evidence type="ECO:0000313" key="2">
    <source>
        <dbReference type="Proteomes" id="UP000036987"/>
    </source>
</evidence>
<keyword evidence="2" id="KW-1185">Reference proteome</keyword>
<dbReference type="AlphaFoldDB" id="A0A0K9PQM4"/>
<proteinExistence type="predicted"/>
<gene>
    <name evidence="1" type="ORF">ZOSMA_181G00030</name>
</gene>
<protein>
    <submittedName>
        <fullName evidence="1">Uncharacterized protein</fullName>
    </submittedName>
</protein>
<comment type="caution">
    <text evidence="1">The sequence shown here is derived from an EMBL/GenBank/DDBJ whole genome shotgun (WGS) entry which is preliminary data.</text>
</comment>
<feature type="non-terminal residue" evidence="1">
    <location>
        <position position="21"/>
    </location>
</feature>
<reference evidence="2" key="1">
    <citation type="journal article" date="2016" name="Nature">
        <title>The genome of the seagrass Zostera marina reveals angiosperm adaptation to the sea.</title>
        <authorList>
            <person name="Olsen J.L."/>
            <person name="Rouze P."/>
            <person name="Verhelst B."/>
            <person name="Lin Y.-C."/>
            <person name="Bayer T."/>
            <person name="Collen J."/>
            <person name="Dattolo E."/>
            <person name="De Paoli E."/>
            <person name="Dittami S."/>
            <person name="Maumus F."/>
            <person name="Michel G."/>
            <person name="Kersting A."/>
            <person name="Lauritano C."/>
            <person name="Lohaus R."/>
            <person name="Toepel M."/>
            <person name="Tonon T."/>
            <person name="Vanneste K."/>
            <person name="Amirebrahimi M."/>
            <person name="Brakel J."/>
            <person name="Bostroem C."/>
            <person name="Chovatia M."/>
            <person name="Grimwood J."/>
            <person name="Jenkins J.W."/>
            <person name="Jueterbock A."/>
            <person name="Mraz A."/>
            <person name="Stam W.T."/>
            <person name="Tice H."/>
            <person name="Bornberg-Bauer E."/>
            <person name="Green P.J."/>
            <person name="Pearson G.A."/>
            <person name="Procaccini G."/>
            <person name="Duarte C.M."/>
            <person name="Schmutz J."/>
            <person name="Reusch T.B.H."/>
            <person name="Van de Peer Y."/>
        </authorList>
    </citation>
    <scope>NUCLEOTIDE SEQUENCE [LARGE SCALE GENOMIC DNA]</scope>
    <source>
        <strain evidence="2">cv. Finnish</strain>
    </source>
</reference>